<evidence type="ECO:0000256" key="10">
    <source>
        <dbReference type="ARBA" id="ARBA00029668"/>
    </source>
</evidence>
<evidence type="ECO:0000256" key="9">
    <source>
        <dbReference type="ARBA" id="ARBA00023004"/>
    </source>
</evidence>
<dbReference type="Pfam" id="PF05153">
    <property type="entry name" value="MIOX"/>
    <property type="match status" value="1"/>
</dbReference>
<evidence type="ECO:0000256" key="5">
    <source>
        <dbReference type="ARBA" id="ARBA00019269"/>
    </source>
</evidence>
<sequence>MTTVCTNMKILLFEGHFDKAMACPGLLDNSTEILIKVGLVTLAGNRGGLICVGFGNLKLILLLILKKTQGRKSDTTTMATTVSRPAKIVLEDPSEFRPENQDASAFRDFRVHNVPDRVRKTYDLMHTNQTVDFVKGRMSHWLQLDHGEMTVMDILEELNALVDESDPDIDLPNIYHAFQTAEAIRKHHPDKPWFQLTGLIHDIGKIMHIWGEPQWATVGDTFVVGCAPDPSIVFGVESFANNPDLKDPRYNTTLGMYEANTGLDNVLMSWGHDEYLYRVLLGNKHSLPEEALYMIRFHSFYPWHSCGAYTQLTNDKDNSMLRWIREFNKFDLYTKAPDMPDIEELKPYYQGLIDKYLPGKIKW</sequence>
<evidence type="ECO:0000313" key="13">
    <source>
        <dbReference type="Proteomes" id="UP000694888"/>
    </source>
</evidence>
<keyword evidence="8 12" id="KW-0560">Oxidoreductase</keyword>
<gene>
    <name evidence="14" type="primary">LOC101859737</name>
</gene>
<comment type="similarity">
    <text evidence="3 12">Belongs to the myo-inositol oxygenase family.</text>
</comment>
<comment type="cofactor">
    <cofactor evidence="12">
        <name>Fe cation</name>
        <dbReference type="ChEBI" id="CHEBI:24875"/>
    </cofactor>
    <text evidence="12">Binds 2 iron ions per subunit.</text>
</comment>
<evidence type="ECO:0000256" key="1">
    <source>
        <dbReference type="ARBA" id="ARBA00004496"/>
    </source>
</evidence>
<dbReference type="PANTHER" id="PTHR12588">
    <property type="entry name" value="MYOINOSITOL OXYGENASE"/>
    <property type="match status" value="1"/>
</dbReference>
<dbReference type="InterPro" id="IPR007828">
    <property type="entry name" value="Inositol_oxygenase"/>
</dbReference>
<dbReference type="SUPFAM" id="SSF109604">
    <property type="entry name" value="HD-domain/PDEase-like"/>
    <property type="match status" value="1"/>
</dbReference>
<dbReference type="Proteomes" id="UP000694888">
    <property type="component" value="Unplaced"/>
</dbReference>
<keyword evidence="7 12" id="KW-0479">Metal-binding</keyword>
<dbReference type="EC" id="1.13.99.1" evidence="4 12"/>
<proteinExistence type="inferred from homology"/>
<organism evidence="13 14">
    <name type="scientific">Aplysia californica</name>
    <name type="common">California sea hare</name>
    <dbReference type="NCBI Taxonomy" id="6500"/>
    <lineage>
        <taxon>Eukaryota</taxon>
        <taxon>Metazoa</taxon>
        <taxon>Spiralia</taxon>
        <taxon>Lophotrochozoa</taxon>
        <taxon>Mollusca</taxon>
        <taxon>Gastropoda</taxon>
        <taxon>Heterobranchia</taxon>
        <taxon>Euthyneura</taxon>
        <taxon>Tectipleura</taxon>
        <taxon>Aplysiida</taxon>
        <taxon>Aplysioidea</taxon>
        <taxon>Aplysiidae</taxon>
        <taxon>Aplysia</taxon>
    </lineage>
</organism>
<dbReference type="GeneID" id="101859737"/>
<dbReference type="RefSeq" id="XP_012943819.1">
    <property type="nucleotide sequence ID" value="XM_013088365.1"/>
</dbReference>
<evidence type="ECO:0000256" key="8">
    <source>
        <dbReference type="ARBA" id="ARBA00023002"/>
    </source>
</evidence>
<comment type="pathway">
    <text evidence="2 12">Polyol metabolism; myo-inositol degradation into D-glucuronate; D-glucuronate from myo-inositol: step 1/1.</text>
</comment>
<evidence type="ECO:0000256" key="3">
    <source>
        <dbReference type="ARBA" id="ARBA00005286"/>
    </source>
</evidence>
<keyword evidence="6 12" id="KW-0963">Cytoplasm</keyword>
<evidence type="ECO:0000256" key="6">
    <source>
        <dbReference type="ARBA" id="ARBA00022490"/>
    </source>
</evidence>
<evidence type="ECO:0000256" key="12">
    <source>
        <dbReference type="RuleBase" id="RU367039"/>
    </source>
</evidence>
<reference evidence="14" key="1">
    <citation type="submission" date="2025-08" db="UniProtKB">
        <authorList>
            <consortium name="RefSeq"/>
        </authorList>
    </citation>
    <scope>IDENTIFICATION</scope>
</reference>
<keyword evidence="9 12" id="KW-0408">Iron</keyword>
<dbReference type="PANTHER" id="PTHR12588:SF0">
    <property type="entry name" value="INOSITOL OXYGENASE"/>
    <property type="match status" value="1"/>
</dbReference>
<evidence type="ECO:0000256" key="2">
    <source>
        <dbReference type="ARBA" id="ARBA00005167"/>
    </source>
</evidence>
<accession>A0ABM1AA78</accession>
<comment type="catalytic activity">
    <reaction evidence="11 12">
        <text>myo-inositol + O2 = D-glucuronate + H2O + H(+)</text>
        <dbReference type="Rhea" id="RHEA:23696"/>
        <dbReference type="ChEBI" id="CHEBI:15377"/>
        <dbReference type="ChEBI" id="CHEBI:15378"/>
        <dbReference type="ChEBI" id="CHEBI:15379"/>
        <dbReference type="ChEBI" id="CHEBI:17268"/>
        <dbReference type="ChEBI" id="CHEBI:58720"/>
        <dbReference type="EC" id="1.13.99.1"/>
    </reaction>
</comment>
<protein>
    <recommendedName>
        <fullName evidence="5 12">Inositol oxygenase</fullName>
        <ecNumber evidence="4 12">1.13.99.1</ecNumber>
    </recommendedName>
    <alternativeName>
        <fullName evidence="10 12">Myo-inositol oxygenase</fullName>
    </alternativeName>
</protein>
<name>A0ABM1AA78_APLCA</name>
<evidence type="ECO:0000313" key="14">
    <source>
        <dbReference type="RefSeq" id="XP_012943819.1"/>
    </source>
</evidence>
<evidence type="ECO:0000256" key="11">
    <source>
        <dbReference type="ARBA" id="ARBA00048271"/>
    </source>
</evidence>
<evidence type="ECO:0000256" key="4">
    <source>
        <dbReference type="ARBA" id="ARBA00011919"/>
    </source>
</evidence>
<comment type="subcellular location">
    <subcellularLocation>
        <location evidence="1 12">Cytoplasm</location>
    </subcellularLocation>
</comment>
<keyword evidence="13" id="KW-1185">Reference proteome</keyword>
<evidence type="ECO:0000256" key="7">
    <source>
        <dbReference type="ARBA" id="ARBA00022723"/>
    </source>
</evidence>